<dbReference type="GO" id="GO:0016740">
    <property type="term" value="F:transferase activity"/>
    <property type="evidence" value="ECO:0007669"/>
    <property type="project" value="UniProtKB-KW"/>
</dbReference>
<organism evidence="1 2">
    <name type="scientific">Amylibacter marinus</name>
    <dbReference type="NCBI Taxonomy" id="1475483"/>
    <lineage>
        <taxon>Bacteria</taxon>
        <taxon>Pseudomonadati</taxon>
        <taxon>Pseudomonadota</taxon>
        <taxon>Alphaproteobacteria</taxon>
        <taxon>Rhodobacterales</taxon>
        <taxon>Paracoccaceae</taxon>
        <taxon>Amylibacter</taxon>
    </lineage>
</organism>
<reference evidence="2" key="1">
    <citation type="journal article" date="2019" name="Int. J. Syst. Evol. Microbiol.">
        <title>The Global Catalogue of Microorganisms (GCM) 10K type strain sequencing project: providing services to taxonomists for standard genome sequencing and annotation.</title>
        <authorList>
            <consortium name="The Broad Institute Genomics Platform"/>
            <consortium name="The Broad Institute Genome Sequencing Center for Infectious Disease"/>
            <person name="Wu L."/>
            <person name="Ma J."/>
        </authorList>
    </citation>
    <scope>NUCLEOTIDE SEQUENCE [LARGE SCALE GENOMIC DNA]</scope>
    <source>
        <strain evidence="2">NBRC 110140</strain>
    </source>
</reference>
<dbReference type="EMBL" id="BSNN01000002">
    <property type="protein sequence ID" value="GLQ34014.1"/>
    <property type="molecule type" value="Genomic_DNA"/>
</dbReference>
<dbReference type="Gene3D" id="3.40.50.2000">
    <property type="entry name" value="Glycogen Phosphorylase B"/>
    <property type="match status" value="1"/>
</dbReference>
<dbReference type="Proteomes" id="UP001156694">
    <property type="component" value="Unassembled WGS sequence"/>
</dbReference>
<accession>A0ABQ5VRQ8</accession>
<comment type="caution">
    <text evidence="1">The sequence shown here is derived from an EMBL/GenBank/DDBJ whole genome shotgun (WGS) entry which is preliminary data.</text>
</comment>
<keyword evidence="1" id="KW-0808">Transferase</keyword>
<sequence length="328" mass="37238">MLKEGVLGRFGALIKGLLILRQRAHEISETDVFYCRNLDLLLLGAIARHLYAKDAQLVYEVLDIHPLTLRSGMLGAVFRGLERVLLRRVDLLVLSSRRFHCDYFAKKQRFDGKWYLLENKVPRFDFLRDANARRGSKISIGYVGKFRCATSLELLERLAREYSDQIELVLAGHANAPLKKRLEKLCNLANVKHLGPYRYPEGLVDIYPRIDLNWGLDIDGGENAQMLMPNRIYEGGLFGVPVLALRGTETADYAAKNNLGWVLDRPDWPSLENFIETITPAALADKSSAIRRMPRGAFMEEDAHECLLQEIASRRADNISIECAPQRG</sequence>
<evidence type="ECO:0000313" key="2">
    <source>
        <dbReference type="Proteomes" id="UP001156694"/>
    </source>
</evidence>
<name>A0ABQ5VRQ8_9RHOB</name>
<gene>
    <name evidence="1" type="ORF">GCM10007939_02970</name>
</gene>
<dbReference type="SUPFAM" id="SSF53756">
    <property type="entry name" value="UDP-Glycosyltransferase/glycogen phosphorylase"/>
    <property type="match status" value="1"/>
</dbReference>
<protein>
    <submittedName>
        <fullName evidence="1">Glycosyl transferase family 1</fullName>
    </submittedName>
</protein>
<keyword evidence="2" id="KW-1185">Reference proteome</keyword>
<evidence type="ECO:0000313" key="1">
    <source>
        <dbReference type="EMBL" id="GLQ34014.1"/>
    </source>
</evidence>
<proteinExistence type="predicted"/>